<comment type="similarity">
    <text evidence="2">Belongs to the LIMR family.</text>
</comment>
<evidence type="ECO:0000256" key="6">
    <source>
        <dbReference type="SAM" id="Coils"/>
    </source>
</evidence>
<comment type="subcellular location">
    <subcellularLocation>
        <location evidence="1">Membrane</location>
        <topology evidence="1">Multi-pass membrane protein</topology>
    </subcellularLocation>
</comment>
<evidence type="ECO:0000256" key="4">
    <source>
        <dbReference type="ARBA" id="ARBA00022989"/>
    </source>
</evidence>
<dbReference type="OrthoDB" id="203099at2759"/>
<feature type="compositionally biased region" description="Basic and acidic residues" evidence="7">
    <location>
        <begin position="560"/>
        <end position="570"/>
    </location>
</feature>
<keyword evidence="3 8" id="KW-0812">Transmembrane</keyword>
<evidence type="ECO:0000313" key="9">
    <source>
        <dbReference type="EMBL" id="KAF2157032.1"/>
    </source>
</evidence>
<keyword evidence="6" id="KW-0175">Coiled coil</keyword>
<feature type="transmembrane region" description="Helical" evidence="8">
    <location>
        <begin position="130"/>
        <end position="147"/>
    </location>
</feature>
<dbReference type="InterPro" id="IPR006876">
    <property type="entry name" value="LMBR1-like_membr_prot"/>
</dbReference>
<keyword evidence="4 8" id="KW-1133">Transmembrane helix</keyword>
<dbReference type="PANTHER" id="PTHR21355:SF0">
    <property type="entry name" value="G-PROTEIN COUPLED RECEPTOR-ASSOCIATED PROTEIN LMBRD2"/>
    <property type="match status" value="1"/>
</dbReference>
<dbReference type="EMBL" id="ML996081">
    <property type="protein sequence ID" value="KAF2157032.1"/>
    <property type="molecule type" value="Genomic_DNA"/>
</dbReference>
<dbReference type="Pfam" id="PF04791">
    <property type="entry name" value="LMBR1"/>
    <property type="match status" value="1"/>
</dbReference>
<dbReference type="PANTHER" id="PTHR21355">
    <property type="entry name" value="G-PROTEIN COUPLED RECEPTOR-ASSOCIATED PROTEIN LMBRD2"/>
    <property type="match status" value="1"/>
</dbReference>
<evidence type="ECO:0000256" key="2">
    <source>
        <dbReference type="ARBA" id="ARBA00010487"/>
    </source>
</evidence>
<feature type="coiled-coil region" evidence="6">
    <location>
        <begin position="197"/>
        <end position="231"/>
    </location>
</feature>
<feature type="transmembrane region" description="Helical" evidence="8">
    <location>
        <begin position="492"/>
        <end position="509"/>
    </location>
</feature>
<feature type="transmembrane region" description="Helical" evidence="8">
    <location>
        <begin position="39"/>
        <end position="60"/>
    </location>
</feature>
<evidence type="ECO:0000256" key="1">
    <source>
        <dbReference type="ARBA" id="ARBA00004141"/>
    </source>
</evidence>
<evidence type="ECO:0000313" key="10">
    <source>
        <dbReference type="Proteomes" id="UP000799439"/>
    </source>
</evidence>
<proteinExistence type="inferred from homology"/>
<dbReference type="AlphaFoldDB" id="A0A9P4ML59"/>
<feature type="region of interest" description="Disordered" evidence="7">
    <location>
        <begin position="640"/>
        <end position="686"/>
    </location>
</feature>
<feature type="transmembrane region" description="Helical" evidence="8">
    <location>
        <begin position="89"/>
        <end position="109"/>
    </location>
</feature>
<dbReference type="InterPro" id="IPR051584">
    <property type="entry name" value="GPCR-associated_LMBR1"/>
</dbReference>
<evidence type="ECO:0000256" key="7">
    <source>
        <dbReference type="SAM" id="MobiDB-lite"/>
    </source>
</evidence>
<dbReference type="Proteomes" id="UP000799439">
    <property type="component" value="Unassembled WGS sequence"/>
</dbReference>
<keyword evidence="10" id="KW-1185">Reference proteome</keyword>
<feature type="transmembrane region" description="Helical" evidence="8">
    <location>
        <begin position="339"/>
        <end position="366"/>
    </location>
</feature>
<feature type="compositionally biased region" description="Basic and acidic residues" evidence="7">
    <location>
        <begin position="594"/>
        <end position="604"/>
    </location>
</feature>
<organism evidence="9 10">
    <name type="scientific">Myriangium duriaei CBS 260.36</name>
    <dbReference type="NCBI Taxonomy" id="1168546"/>
    <lineage>
        <taxon>Eukaryota</taxon>
        <taxon>Fungi</taxon>
        <taxon>Dikarya</taxon>
        <taxon>Ascomycota</taxon>
        <taxon>Pezizomycotina</taxon>
        <taxon>Dothideomycetes</taxon>
        <taxon>Dothideomycetidae</taxon>
        <taxon>Myriangiales</taxon>
        <taxon>Myriangiaceae</taxon>
        <taxon>Myriangium</taxon>
    </lineage>
</organism>
<feature type="transmembrane region" description="Helical" evidence="8">
    <location>
        <begin position="398"/>
        <end position="419"/>
    </location>
</feature>
<keyword evidence="5 8" id="KW-0472">Membrane</keyword>
<feature type="transmembrane region" description="Helical" evidence="8">
    <location>
        <begin position="440"/>
        <end position="459"/>
    </location>
</feature>
<sequence length="686" mass="76689">MATSSVGSDIFACLALLTISLLVLLLLRFYLPLRSTPAYLLVPVFLALALPLSIILLVPIDLASASGTDTEGARGIWLPEKVILVAWRITYWLTFLLTWFILPLLGDYSDSGFREPKDRMIYSLRSNGRYQLIVLGVSVLGAIYFFWTSPFDIQTLKALVMALAYAWGLVMAIYLMGHGLVAIPRRLFRNAWTGHRLQRLRAHAPKVHDKVEEAQEELSIVESQVAQLQAARSGLRGDLKDWVDEVVESSIGLSSTARLARGNSSNTPAVVTERYLAELSRKLKRATHKKARFEAEWATLVDNARDLQSIIDASGSRKLTFHKESGRRRLSLLTPSLRYILYAHGLPVARLCAATALALASVAVIWSEVVHSYDSGKLSLVGLTVVHHPNSSRGQIGFGGQVIAAAWLLYMCAAALYSMSEVKVWGNRALVKRQTYGESACWYSLQVAKLTVPLSYNFITMLQRPIYEQTSFFHFLGKLINLTHVSQGFSQYFPLFILIPVCATLFNLYGKVKNVFGFGVLDDESEENSTGFGTGGWREGQALIDRELRDRDSSFGLSTRPERGFRDRPSLDGVADSANEGRDPLLMPLGGTSRTRDTARRTERQSAPPTQDDDNDDSARFFFQDLGERVRNTFETTDRPQWLSDLGNTFSKPKWMSRDDGGESDNPWTRMFRGSSSSSSDRRIRL</sequence>
<evidence type="ECO:0000256" key="3">
    <source>
        <dbReference type="ARBA" id="ARBA00022692"/>
    </source>
</evidence>
<comment type="caution">
    <text evidence="9">The sequence shown here is derived from an EMBL/GenBank/DDBJ whole genome shotgun (WGS) entry which is preliminary data.</text>
</comment>
<feature type="transmembrane region" description="Helical" evidence="8">
    <location>
        <begin position="159"/>
        <end position="183"/>
    </location>
</feature>
<evidence type="ECO:0000256" key="8">
    <source>
        <dbReference type="SAM" id="Phobius"/>
    </source>
</evidence>
<feature type="transmembrane region" description="Helical" evidence="8">
    <location>
        <begin position="6"/>
        <end position="27"/>
    </location>
</feature>
<reference evidence="9" key="1">
    <citation type="journal article" date="2020" name="Stud. Mycol.">
        <title>101 Dothideomycetes genomes: a test case for predicting lifestyles and emergence of pathogens.</title>
        <authorList>
            <person name="Haridas S."/>
            <person name="Albert R."/>
            <person name="Binder M."/>
            <person name="Bloem J."/>
            <person name="Labutti K."/>
            <person name="Salamov A."/>
            <person name="Andreopoulos B."/>
            <person name="Baker S."/>
            <person name="Barry K."/>
            <person name="Bills G."/>
            <person name="Bluhm B."/>
            <person name="Cannon C."/>
            <person name="Castanera R."/>
            <person name="Culley D."/>
            <person name="Daum C."/>
            <person name="Ezra D."/>
            <person name="Gonzalez J."/>
            <person name="Henrissat B."/>
            <person name="Kuo A."/>
            <person name="Liang C."/>
            <person name="Lipzen A."/>
            <person name="Lutzoni F."/>
            <person name="Magnuson J."/>
            <person name="Mondo S."/>
            <person name="Nolan M."/>
            <person name="Ohm R."/>
            <person name="Pangilinan J."/>
            <person name="Park H.-J."/>
            <person name="Ramirez L."/>
            <person name="Alfaro M."/>
            <person name="Sun H."/>
            <person name="Tritt A."/>
            <person name="Yoshinaga Y."/>
            <person name="Zwiers L.-H."/>
            <person name="Turgeon B."/>
            <person name="Goodwin S."/>
            <person name="Spatafora J."/>
            <person name="Crous P."/>
            <person name="Grigoriev I."/>
        </authorList>
    </citation>
    <scope>NUCLEOTIDE SEQUENCE</scope>
    <source>
        <strain evidence="9">CBS 260.36</strain>
    </source>
</reference>
<accession>A0A9P4ML59</accession>
<dbReference type="GO" id="GO:0016020">
    <property type="term" value="C:membrane"/>
    <property type="evidence" value="ECO:0007669"/>
    <property type="project" value="UniProtKB-SubCell"/>
</dbReference>
<protein>
    <submittedName>
        <fullName evidence="9">Uncharacterized protein</fullName>
    </submittedName>
</protein>
<feature type="region of interest" description="Disordered" evidence="7">
    <location>
        <begin position="553"/>
        <end position="618"/>
    </location>
</feature>
<gene>
    <name evidence="9" type="ORF">K461DRAFT_218105</name>
</gene>
<evidence type="ECO:0000256" key="5">
    <source>
        <dbReference type="ARBA" id="ARBA00023136"/>
    </source>
</evidence>
<name>A0A9P4ML59_9PEZI</name>